<protein>
    <submittedName>
        <fullName evidence="2">Uncharacterized protein DUF3810</fullName>
    </submittedName>
</protein>
<comment type="caution">
    <text evidence="2">The sequence shown here is derived from an EMBL/GenBank/DDBJ whole genome shotgun (WGS) entry which is preliminary data.</text>
</comment>
<dbReference type="RefSeq" id="WP_133576906.1">
    <property type="nucleotide sequence ID" value="NZ_SNYC01000005.1"/>
</dbReference>
<keyword evidence="1" id="KW-1133">Transmembrane helix</keyword>
<dbReference type="EMBL" id="SNYC01000005">
    <property type="protein sequence ID" value="TDQ08548.1"/>
    <property type="molecule type" value="Genomic_DNA"/>
</dbReference>
<evidence type="ECO:0000256" key="1">
    <source>
        <dbReference type="SAM" id="Phobius"/>
    </source>
</evidence>
<keyword evidence="1" id="KW-0812">Transmembrane</keyword>
<feature type="transmembrane region" description="Helical" evidence="1">
    <location>
        <begin position="54"/>
        <end position="78"/>
    </location>
</feature>
<accession>A0A4R6SU56</accession>
<feature type="transmembrane region" description="Helical" evidence="1">
    <location>
        <begin position="99"/>
        <end position="116"/>
    </location>
</feature>
<keyword evidence="1" id="KW-0472">Membrane</keyword>
<name>A0A4R6SU56_9SPHI</name>
<dbReference type="Proteomes" id="UP000295620">
    <property type="component" value="Unassembled WGS sequence"/>
</dbReference>
<sequence length="358" mass="41395">MKAGYLTRSKWSVFLFVLSLLVYGIGLSSSLTERIYSGAFYTLSSVVQRFISALVPFALGDFLYLLLILFIIRSLFLFYKKIARKTLKRADRINIPLQVINFTLILYLLFKILWGLNYSRPSIALKLGISNEKYTTAELVQLGDLFINKLNNLQRIKKTRYTLLELESKAKDGYDKMKKVNPFFNYDVPAVKAVLNSWVITKIGIEGYYNPLSGEANINMRLPAVALPFVTCHEIAHQLGIGREDEANLIGYLVAINSNDQNFQYSAAYAMLKSILFEIRLKSPDDYAILYKKINAVTLGDFTQDRAFWMKYNNQMFNYLDVAFDRFLKLNNQRKGTDSYQDIVIWLYNIHKKELKKL</sequence>
<keyword evidence="3" id="KW-1185">Reference proteome</keyword>
<organism evidence="2 3">
    <name type="scientific">Pedobacter metabolipauper</name>
    <dbReference type="NCBI Taxonomy" id="425513"/>
    <lineage>
        <taxon>Bacteria</taxon>
        <taxon>Pseudomonadati</taxon>
        <taxon>Bacteroidota</taxon>
        <taxon>Sphingobacteriia</taxon>
        <taxon>Sphingobacteriales</taxon>
        <taxon>Sphingobacteriaceae</taxon>
        <taxon>Pedobacter</taxon>
    </lineage>
</organism>
<evidence type="ECO:0000313" key="3">
    <source>
        <dbReference type="Proteomes" id="UP000295620"/>
    </source>
</evidence>
<proteinExistence type="predicted"/>
<dbReference type="AlphaFoldDB" id="A0A4R6SU56"/>
<gene>
    <name evidence="2" type="ORF">ATK78_3064</name>
</gene>
<evidence type="ECO:0000313" key="2">
    <source>
        <dbReference type="EMBL" id="TDQ08548.1"/>
    </source>
</evidence>
<dbReference type="Pfam" id="PF12725">
    <property type="entry name" value="DUF3810"/>
    <property type="match status" value="1"/>
</dbReference>
<dbReference type="OrthoDB" id="1048788at2"/>
<reference evidence="2 3" key="1">
    <citation type="submission" date="2019-03" db="EMBL/GenBank/DDBJ databases">
        <title>Genomic Encyclopedia of Archaeal and Bacterial Type Strains, Phase II (KMG-II): from individual species to whole genera.</title>
        <authorList>
            <person name="Goeker M."/>
        </authorList>
    </citation>
    <scope>NUCLEOTIDE SEQUENCE [LARGE SCALE GENOMIC DNA]</scope>
    <source>
        <strain evidence="2 3">DSM 19035</strain>
    </source>
</reference>
<dbReference type="InterPro" id="IPR024294">
    <property type="entry name" value="DUF3810"/>
</dbReference>